<dbReference type="Proteomes" id="UP000243217">
    <property type="component" value="Unassembled WGS sequence"/>
</dbReference>
<evidence type="ECO:0000256" key="1">
    <source>
        <dbReference type="SAM" id="Phobius"/>
    </source>
</evidence>
<dbReference type="PANTHER" id="PTHR43667:SF2">
    <property type="entry name" value="FATTY ACID C-METHYL TRANSFERASE"/>
    <property type="match status" value="1"/>
</dbReference>
<accession>A0A1V9YS75</accession>
<dbReference type="PANTHER" id="PTHR43667">
    <property type="entry name" value="CYCLOPROPANE-FATTY-ACYL-PHOSPHOLIPID SYNTHASE"/>
    <property type="match status" value="1"/>
</dbReference>
<evidence type="ECO:0008006" key="4">
    <source>
        <dbReference type="Google" id="ProtNLM"/>
    </source>
</evidence>
<protein>
    <recommendedName>
        <fullName evidence="4">Cyclopropane-fatty-acyl-phospholipid synthase</fullName>
    </recommendedName>
</protein>
<dbReference type="STRING" id="74557.A0A1V9YS75"/>
<proteinExistence type="predicted"/>
<feature type="transmembrane region" description="Helical" evidence="1">
    <location>
        <begin position="20"/>
        <end position="53"/>
    </location>
</feature>
<dbReference type="AlphaFoldDB" id="A0A1V9YS75"/>
<dbReference type="InterPro" id="IPR050723">
    <property type="entry name" value="CFA/CMAS"/>
</dbReference>
<evidence type="ECO:0000313" key="2">
    <source>
        <dbReference type="EMBL" id="OQR88615.1"/>
    </source>
</evidence>
<evidence type="ECO:0000313" key="3">
    <source>
        <dbReference type="Proteomes" id="UP000243217"/>
    </source>
</evidence>
<keyword evidence="3" id="KW-1185">Reference proteome</keyword>
<dbReference type="Gene3D" id="3.40.50.150">
    <property type="entry name" value="Vaccinia Virus protein VP39"/>
    <property type="match status" value="1"/>
</dbReference>
<dbReference type="SUPFAM" id="SSF53335">
    <property type="entry name" value="S-adenosyl-L-methionine-dependent methyltransferases"/>
    <property type="match status" value="1"/>
</dbReference>
<reference evidence="2 3" key="1">
    <citation type="journal article" date="2014" name="Genome Biol. Evol.">
        <title>The secreted proteins of Achlya hypogyna and Thraustotheca clavata identify the ancestral oomycete secretome and reveal gene acquisitions by horizontal gene transfer.</title>
        <authorList>
            <person name="Misner I."/>
            <person name="Blouin N."/>
            <person name="Leonard G."/>
            <person name="Richards T.A."/>
            <person name="Lane C.E."/>
        </authorList>
    </citation>
    <scope>NUCLEOTIDE SEQUENCE [LARGE SCALE GENOMIC DNA]</scope>
    <source>
        <strain evidence="2 3">ATCC 34112</strain>
    </source>
</reference>
<dbReference type="EMBL" id="JNBS01003100">
    <property type="protein sequence ID" value="OQR88615.1"/>
    <property type="molecule type" value="Genomic_DNA"/>
</dbReference>
<keyword evidence="1" id="KW-0472">Membrane</keyword>
<dbReference type="OrthoDB" id="412182at2759"/>
<name>A0A1V9YS75_9STRA</name>
<keyword evidence="1" id="KW-1133">Transmembrane helix</keyword>
<organism evidence="2 3">
    <name type="scientific">Thraustotheca clavata</name>
    <dbReference type="NCBI Taxonomy" id="74557"/>
    <lineage>
        <taxon>Eukaryota</taxon>
        <taxon>Sar</taxon>
        <taxon>Stramenopiles</taxon>
        <taxon>Oomycota</taxon>
        <taxon>Saprolegniomycetes</taxon>
        <taxon>Saprolegniales</taxon>
        <taxon>Achlyaceae</taxon>
        <taxon>Thraustotheca</taxon>
    </lineage>
</organism>
<comment type="caution">
    <text evidence="2">The sequence shown here is derived from an EMBL/GenBank/DDBJ whole genome shotgun (WGS) entry which is preliminary data.</text>
</comment>
<feature type="transmembrane region" description="Helical" evidence="1">
    <location>
        <begin position="108"/>
        <end position="127"/>
    </location>
</feature>
<sequence length="534" mass="61103">ELGVWASSPFLAVILRLFDGFFHIFLPSLLLCRCLTYIQLWMAPVALGTVFLSKQPLISMLFKPQRLSRPYTFKPPRSQQFWEALYKMELLLNFSVPILCYIVRAQSWLMYSVTLFTGLVVMTLQVLRSIMLPKIRSAAATIMQRLLQHGEIQVLSPSTVPRNQQQWDIVVQNPAFWLDWMSDGLVAIGESFVSGQWEVNPNGEKSLDAIVVRLLTLPIEARREMYQSWYARFVSLAARIFNYPSSSAGLIVGPVSEMYDVGAGFQRHYYEVTYFYHGFGMWLSDRDTLLEAQERTLHMIAEKLQLQPGDHVLDLNLASCGGVGCFLARFYQVHVDSIVSSEADRIIALQLAQSAGLTDQIQFIVVEPGKDIAQMLNQLLSKRYQAITAGQVIEITPEIELPRLLYLMKDKLSQNGRLVLDFVASPARPNTHAWSNKHIVPHQPYFPVSYTTVKNALVAVDWTILEAHSYADHYDKTYLAWYNAFQSVWPSIFQGKLPESFRRTWEFYLLHTAACYRARKLQGYQVTLRSSISD</sequence>
<gene>
    <name evidence="2" type="ORF">THRCLA_10205</name>
</gene>
<dbReference type="Pfam" id="PF02353">
    <property type="entry name" value="CMAS"/>
    <property type="match status" value="1"/>
</dbReference>
<feature type="non-terminal residue" evidence="2">
    <location>
        <position position="1"/>
    </location>
</feature>
<dbReference type="InterPro" id="IPR029063">
    <property type="entry name" value="SAM-dependent_MTases_sf"/>
</dbReference>
<keyword evidence="1" id="KW-0812">Transmembrane</keyword>